<proteinExistence type="predicted"/>
<reference evidence="1" key="1">
    <citation type="submission" date="2023-06" db="EMBL/GenBank/DDBJ databases">
        <authorList>
            <person name="Kurt Z."/>
        </authorList>
    </citation>
    <scope>NUCLEOTIDE SEQUENCE</scope>
</reference>
<evidence type="ECO:0000313" key="3">
    <source>
        <dbReference type="Proteomes" id="UP001642409"/>
    </source>
</evidence>
<organism evidence="1">
    <name type="scientific">Hexamita inflata</name>
    <dbReference type="NCBI Taxonomy" id="28002"/>
    <lineage>
        <taxon>Eukaryota</taxon>
        <taxon>Metamonada</taxon>
        <taxon>Diplomonadida</taxon>
        <taxon>Hexamitidae</taxon>
        <taxon>Hexamitinae</taxon>
        <taxon>Hexamita</taxon>
    </lineage>
</organism>
<dbReference type="EMBL" id="CATOUU010000320">
    <property type="protein sequence ID" value="CAI9924698.1"/>
    <property type="molecule type" value="Genomic_DNA"/>
</dbReference>
<evidence type="ECO:0000313" key="2">
    <source>
        <dbReference type="EMBL" id="CAL6102728.1"/>
    </source>
</evidence>
<dbReference type="EMBL" id="CAXDID020000558">
    <property type="protein sequence ID" value="CAL6102728.1"/>
    <property type="molecule type" value="Genomic_DNA"/>
</dbReference>
<accession>A0AA86NRQ3</accession>
<evidence type="ECO:0000313" key="1">
    <source>
        <dbReference type="EMBL" id="CAI9924698.1"/>
    </source>
</evidence>
<keyword evidence="3" id="KW-1185">Reference proteome</keyword>
<name>A0AA86NRQ3_9EUKA</name>
<comment type="caution">
    <text evidence="1">The sequence shown here is derived from an EMBL/GenBank/DDBJ whole genome shotgun (WGS) entry which is preliminary data.</text>
</comment>
<reference evidence="2 3" key="2">
    <citation type="submission" date="2024-07" db="EMBL/GenBank/DDBJ databases">
        <authorList>
            <person name="Akdeniz Z."/>
        </authorList>
    </citation>
    <scope>NUCLEOTIDE SEQUENCE [LARGE SCALE GENOMIC DNA]</scope>
</reference>
<sequence>MIQKQHEEYCYIQQNFFELSSIDFIAYCTQNVINNPYQEHKLTKRAFEYVAYQPLLVRQLKNPLDLLNLFEDADLFGKMHYKYLKLVLLAITTCCTDIINPVDILTQFENKISNAIEASIVLEILSALHDEQIIQFLNNNGTFALQHIINGFLRLGNTKSNNLDWISILRSTIGSIKLLYHVLSNQCLELTIQLLRSICQNTDFIKQLDLNSINNDTTFINETNEFLENSEGEILEYNGSEDGFEINEEQSEYLEEYLEDSNDSLINKNWQVQWKKCNIIIMLEQLVLSMAESNIYGIFEECFVNFMIDRGCLKYLNILYQYDPQSYILVEKLAKSSLFEAYIHDIE</sequence>
<dbReference type="AlphaFoldDB" id="A0AA86NRQ3"/>
<protein>
    <submittedName>
        <fullName evidence="2">Hypothetical_protein</fullName>
    </submittedName>
</protein>
<dbReference type="Proteomes" id="UP001642409">
    <property type="component" value="Unassembled WGS sequence"/>
</dbReference>
<gene>
    <name evidence="1" type="ORF">HINF_LOCUS12343</name>
    <name evidence="2" type="ORF">HINF_LOCUS71804</name>
</gene>